<evidence type="ECO:0000313" key="19">
    <source>
        <dbReference type="Proteomes" id="UP000239010"/>
    </source>
</evidence>
<dbReference type="InterPro" id="IPR010978">
    <property type="entry name" value="tRNA-bd_arm"/>
</dbReference>
<dbReference type="GO" id="GO:0005524">
    <property type="term" value="F:ATP binding"/>
    <property type="evidence" value="ECO:0007669"/>
    <property type="project" value="UniProtKB-KW"/>
</dbReference>
<comment type="catalytic activity">
    <reaction evidence="13">
        <text>tRNA(Ser) + L-serine + ATP = L-seryl-tRNA(Ser) + AMP + diphosphate + H(+)</text>
        <dbReference type="Rhea" id="RHEA:12292"/>
        <dbReference type="Rhea" id="RHEA-COMP:9669"/>
        <dbReference type="Rhea" id="RHEA-COMP:9703"/>
        <dbReference type="ChEBI" id="CHEBI:15378"/>
        <dbReference type="ChEBI" id="CHEBI:30616"/>
        <dbReference type="ChEBI" id="CHEBI:33019"/>
        <dbReference type="ChEBI" id="CHEBI:33384"/>
        <dbReference type="ChEBI" id="CHEBI:78442"/>
        <dbReference type="ChEBI" id="CHEBI:78533"/>
        <dbReference type="ChEBI" id="CHEBI:456215"/>
        <dbReference type="EC" id="6.1.1.11"/>
    </reaction>
</comment>
<dbReference type="InterPro" id="IPR015866">
    <property type="entry name" value="Ser-tRNA-synth_1_N"/>
</dbReference>
<evidence type="ECO:0000256" key="14">
    <source>
        <dbReference type="NCBIfam" id="TIGR00414"/>
    </source>
</evidence>
<evidence type="ECO:0000256" key="12">
    <source>
        <dbReference type="ARBA" id="ARBA00047929"/>
    </source>
</evidence>
<keyword evidence="7" id="KW-0547">Nucleotide-binding</keyword>
<evidence type="ECO:0000256" key="13">
    <source>
        <dbReference type="ARBA" id="ARBA00048823"/>
    </source>
</evidence>
<dbReference type="Gene3D" id="3.30.930.10">
    <property type="entry name" value="Bira Bifunctional Protein, Domain 2"/>
    <property type="match status" value="1"/>
</dbReference>
<evidence type="ECO:0000259" key="17">
    <source>
        <dbReference type="PROSITE" id="PS50862"/>
    </source>
</evidence>
<dbReference type="PANTHER" id="PTHR43697">
    <property type="entry name" value="SERYL-TRNA SYNTHETASE"/>
    <property type="match status" value="1"/>
</dbReference>
<dbReference type="GO" id="GO:0004828">
    <property type="term" value="F:serine-tRNA ligase activity"/>
    <property type="evidence" value="ECO:0007669"/>
    <property type="project" value="UniProtKB-UniRule"/>
</dbReference>
<organism evidence="18 19">
    <name type="scientific">Entomoplasma ellychniae</name>
    <dbReference type="NCBI Taxonomy" id="2114"/>
    <lineage>
        <taxon>Bacteria</taxon>
        <taxon>Bacillati</taxon>
        <taxon>Mycoplasmatota</taxon>
        <taxon>Mollicutes</taxon>
        <taxon>Entomoplasmatales</taxon>
        <taxon>Entomoplasmataceae</taxon>
        <taxon>Entomoplasma</taxon>
    </lineage>
</organism>
<dbReference type="EC" id="6.1.1.11" evidence="4 14"/>
<dbReference type="CDD" id="cd00770">
    <property type="entry name" value="SerRS_core"/>
    <property type="match status" value="1"/>
</dbReference>
<dbReference type="InterPro" id="IPR042103">
    <property type="entry name" value="SerRS_1_N_sf"/>
</dbReference>
<dbReference type="RefSeq" id="WP_104205896.1">
    <property type="nucleotide sequence ID" value="NZ_PHND01000001.1"/>
</dbReference>
<dbReference type="PIRSF" id="PIRSF001529">
    <property type="entry name" value="Ser-tRNA-synth_IIa"/>
    <property type="match status" value="1"/>
</dbReference>
<dbReference type="PANTHER" id="PTHR43697:SF1">
    <property type="entry name" value="SERINE--TRNA LIGASE"/>
    <property type="match status" value="1"/>
</dbReference>
<comment type="caution">
    <text evidence="18">The sequence shown here is derived from an EMBL/GenBank/DDBJ whole genome shotgun (WGS) entry which is preliminary data.</text>
</comment>
<protein>
    <recommendedName>
        <fullName evidence="11 14">Serine--tRNA ligase</fullName>
        <ecNumber evidence="4 14">6.1.1.11</ecNumber>
    </recommendedName>
</protein>
<comment type="subcellular location">
    <subcellularLocation>
        <location evidence="1">Cytoplasm</location>
    </subcellularLocation>
</comment>
<comment type="pathway">
    <text evidence="2">Aminoacyl-tRNA biosynthesis; selenocysteinyl-tRNA(Sec) biosynthesis; L-seryl-tRNA(Sec) from L-serine and tRNA(Sec): step 1/1.</text>
</comment>
<name>A0A8E2QW67_9MOLU</name>
<evidence type="ECO:0000256" key="15">
    <source>
        <dbReference type="PIRSR" id="PIRSR001529-1"/>
    </source>
</evidence>
<evidence type="ECO:0000313" key="18">
    <source>
        <dbReference type="EMBL" id="PPE04807.1"/>
    </source>
</evidence>
<evidence type="ECO:0000256" key="10">
    <source>
        <dbReference type="ARBA" id="ARBA00023146"/>
    </source>
</evidence>
<dbReference type="SUPFAM" id="SSF46589">
    <property type="entry name" value="tRNA-binding arm"/>
    <property type="match status" value="1"/>
</dbReference>
<feature type="binding site" evidence="15">
    <location>
        <position position="381"/>
    </location>
    <ligand>
        <name>L-serine</name>
        <dbReference type="ChEBI" id="CHEBI:33384"/>
    </ligand>
</feature>
<evidence type="ECO:0000256" key="2">
    <source>
        <dbReference type="ARBA" id="ARBA00005045"/>
    </source>
</evidence>
<dbReference type="SUPFAM" id="SSF55681">
    <property type="entry name" value="Class II aaRS and biotin synthetases"/>
    <property type="match status" value="1"/>
</dbReference>
<keyword evidence="6" id="KW-0436">Ligase</keyword>
<evidence type="ECO:0000256" key="5">
    <source>
        <dbReference type="ARBA" id="ARBA00022490"/>
    </source>
</evidence>
<keyword evidence="8 16" id="KW-0067">ATP-binding</keyword>
<dbReference type="NCBIfam" id="TIGR00414">
    <property type="entry name" value="serS"/>
    <property type="match status" value="1"/>
</dbReference>
<evidence type="ECO:0000256" key="16">
    <source>
        <dbReference type="PIRSR" id="PIRSR001529-2"/>
    </source>
</evidence>
<comment type="catalytic activity">
    <reaction evidence="12">
        <text>tRNA(Sec) + L-serine + ATP = L-seryl-tRNA(Sec) + AMP + diphosphate + H(+)</text>
        <dbReference type="Rhea" id="RHEA:42580"/>
        <dbReference type="Rhea" id="RHEA-COMP:9742"/>
        <dbReference type="Rhea" id="RHEA-COMP:10128"/>
        <dbReference type="ChEBI" id="CHEBI:15378"/>
        <dbReference type="ChEBI" id="CHEBI:30616"/>
        <dbReference type="ChEBI" id="CHEBI:33019"/>
        <dbReference type="ChEBI" id="CHEBI:33384"/>
        <dbReference type="ChEBI" id="CHEBI:78442"/>
        <dbReference type="ChEBI" id="CHEBI:78533"/>
        <dbReference type="ChEBI" id="CHEBI:456215"/>
        <dbReference type="EC" id="6.1.1.11"/>
    </reaction>
</comment>
<dbReference type="PROSITE" id="PS50862">
    <property type="entry name" value="AA_TRNA_LIGASE_II"/>
    <property type="match status" value="1"/>
</dbReference>
<evidence type="ECO:0000256" key="6">
    <source>
        <dbReference type="ARBA" id="ARBA00022598"/>
    </source>
</evidence>
<evidence type="ECO:0000256" key="3">
    <source>
        <dbReference type="ARBA" id="ARBA00010728"/>
    </source>
</evidence>
<keyword evidence="19" id="KW-1185">Reference proteome</keyword>
<dbReference type="Gene3D" id="1.10.287.40">
    <property type="entry name" value="Serine-tRNA synthetase, tRNA binding domain"/>
    <property type="match status" value="1"/>
</dbReference>
<feature type="domain" description="Aminoacyl-transfer RNA synthetases class-II family profile" evidence="17">
    <location>
        <begin position="173"/>
        <end position="407"/>
    </location>
</feature>
<keyword evidence="10 18" id="KW-0030">Aminoacyl-tRNA synthetase</keyword>
<evidence type="ECO:0000256" key="8">
    <source>
        <dbReference type="ARBA" id="ARBA00022840"/>
    </source>
</evidence>
<dbReference type="InterPro" id="IPR002314">
    <property type="entry name" value="aa-tRNA-synt_IIb"/>
</dbReference>
<dbReference type="InterPro" id="IPR002317">
    <property type="entry name" value="Ser-tRNA-ligase_type_1"/>
</dbReference>
<dbReference type="InterPro" id="IPR033729">
    <property type="entry name" value="SerRS_core"/>
</dbReference>
<dbReference type="AlphaFoldDB" id="A0A8E2QW67"/>
<dbReference type="Proteomes" id="UP000239010">
    <property type="component" value="Unassembled WGS sequence"/>
</dbReference>
<proteinExistence type="inferred from homology"/>
<dbReference type="InterPro" id="IPR045864">
    <property type="entry name" value="aa-tRNA-synth_II/BPL/LPL"/>
</dbReference>
<dbReference type="EMBL" id="PHND01000001">
    <property type="protein sequence ID" value="PPE04807.1"/>
    <property type="molecule type" value="Genomic_DNA"/>
</dbReference>
<dbReference type="GO" id="GO:0005737">
    <property type="term" value="C:cytoplasm"/>
    <property type="evidence" value="ECO:0007669"/>
    <property type="project" value="UniProtKB-SubCell"/>
</dbReference>
<feature type="binding site" evidence="15">
    <location>
        <position position="284"/>
    </location>
    <ligand>
        <name>L-serine</name>
        <dbReference type="ChEBI" id="CHEBI:33384"/>
    </ligand>
</feature>
<evidence type="ECO:0000256" key="11">
    <source>
        <dbReference type="ARBA" id="ARBA00039158"/>
    </source>
</evidence>
<feature type="binding site" evidence="16">
    <location>
        <begin position="261"/>
        <end position="263"/>
    </location>
    <ligand>
        <name>ATP</name>
        <dbReference type="ChEBI" id="CHEBI:30616"/>
    </ligand>
</feature>
<feature type="binding site" evidence="16">
    <location>
        <begin position="348"/>
        <end position="351"/>
    </location>
    <ligand>
        <name>ATP</name>
        <dbReference type="ChEBI" id="CHEBI:30616"/>
    </ligand>
</feature>
<sequence>MLDINFVENNLDYVKKQLNKRGLDFSLEIDFIVKLNIERKNILKDVEIKKSLKNSLSKEIGLLMKNKEFDKVEKNKNQVNKLNSDIEVLDKKLFSIINELNEKLLYIPNIPNKHMPIGLSDEDNPIIKVWNSDNLVKHNKPHWEIASQLNLVDFELGPKLSGSRFVVYKEQGSKLVRALTNILLNKHISVGYKEITVPLIVNAAAMQGTGQLPKFEEDAYKVGEQYLIPTGEVPLTNLHANEILDYKKLPIKYTTFSQCFRKEAGSAGKDTKGLIRLHQFNKVELVKITDQESSFNELELMLVDAESILQLFNLPYRIVELCTGDVGFSSTKTYDIEVWFPAQNKYREISSVSNCIDFQSRNMATRYKTKDGVTKLVHTLNGSGVAIDRLVGAILENYWDGEKLILPEILKVWFDNQEYIK</sequence>
<dbReference type="InterPro" id="IPR006195">
    <property type="entry name" value="aa-tRNA-synth_II"/>
</dbReference>
<dbReference type="GO" id="GO:0006434">
    <property type="term" value="P:seryl-tRNA aminoacylation"/>
    <property type="evidence" value="ECO:0007669"/>
    <property type="project" value="UniProtKB-UniRule"/>
</dbReference>
<dbReference type="PRINTS" id="PR00981">
    <property type="entry name" value="TRNASYNTHSER"/>
</dbReference>
<reference evidence="18 19" key="1">
    <citation type="submission" date="2017-11" db="EMBL/GenBank/DDBJ databases">
        <title>Genome sequence of Entomoplasma ellychniae ELCN-1 (ATCC 43707).</title>
        <authorList>
            <person name="Lo W.-S."/>
            <person name="Gasparich G.E."/>
            <person name="Kuo C.-H."/>
        </authorList>
    </citation>
    <scope>NUCLEOTIDE SEQUENCE [LARGE SCALE GENOMIC DNA]</scope>
    <source>
        <strain evidence="18 19">ELCN-1</strain>
    </source>
</reference>
<feature type="binding site" evidence="15">
    <location>
        <position position="230"/>
    </location>
    <ligand>
        <name>L-serine</name>
        <dbReference type="ChEBI" id="CHEBI:33384"/>
    </ligand>
</feature>
<keyword evidence="9" id="KW-0648">Protein biosynthesis</keyword>
<feature type="binding site" evidence="15">
    <location>
        <position position="261"/>
    </location>
    <ligand>
        <name>L-serine</name>
        <dbReference type="ChEBI" id="CHEBI:33384"/>
    </ligand>
</feature>
<accession>A0A8E2QW67</accession>
<evidence type="ECO:0000256" key="1">
    <source>
        <dbReference type="ARBA" id="ARBA00004496"/>
    </source>
</evidence>
<dbReference type="Pfam" id="PF02403">
    <property type="entry name" value="Seryl_tRNA_N"/>
    <property type="match status" value="1"/>
</dbReference>
<evidence type="ECO:0000256" key="9">
    <source>
        <dbReference type="ARBA" id="ARBA00022917"/>
    </source>
</evidence>
<gene>
    <name evidence="18" type="primary">serS</name>
    <name evidence="18" type="ORF">EELLY_v1c04870</name>
</gene>
<dbReference type="Pfam" id="PF00587">
    <property type="entry name" value="tRNA-synt_2b"/>
    <property type="match status" value="1"/>
</dbReference>
<comment type="similarity">
    <text evidence="3">Belongs to the class-II aminoacyl-tRNA synthetase family. Type-1 seryl-tRNA synthetase subfamily.</text>
</comment>
<evidence type="ECO:0000256" key="7">
    <source>
        <dbReference type="ARBA" id="ARBA00022741"/>
    </source>
</evidence>
<keyword evidence="5" id="KW-0963">Cytoplasm</keyword>
<evidence type="ECO:0000256" key="4">
    <source>
        <dbReference type="ARBA" id="ARBA00012840"/>
    </source>
</evidence>